<gene>
    <name evidence="1" type="ORF">ACMD2_22922</name>
</gene>
<dbReference type="Proteomes" id="UP000092600">
    <property type="component" value="Unassembled WGS sequence"/>
</dbReference>
<evidence type="ECO:0000313" key="2">
    <source>
        <dbReference type="Proteomes" id="UP000092600"/>
    </source>
</evidence>
<comment type="caution">
    <text evidence="1">The sequence shown here is derived from an EMBL/GenBank/DDBJ whole genome shotgun (WGS) entry which is preliminary data.</text>
</comment>
<organism evidence="1 2">
    <name type="scientific">Ananas comosus</name>
    <name type="common">Pineapple</name>
    <name type="synonym">Ananas ananas</name>
    <dbReference type="NCBI Taxonomy" id="4615"/>
    <lineage>
        <taxon>Eukaryota</taxon>
        <taxon>Viridiplantae</taxon>
        <taxon>Streptophyta</taxon>
        <taxon>Embryophyta</taxon>
        <taxon>Tracheophyta</taxon>
        <taxon>Spermatophyta</taxon>
        <taxon>Magnoliopsida</taxon>
        <taxon>Liliopsida</taxon>
        <taxon>Poales</taxon>
        <taxon>Bromeliaceae</taxon>
        <taxon>Bromelioideae</taxon>
        <taxon>Ananas</taxon>
    </lineage>
</organism>
<proteinExistence type="predicted"/>
<evidence type="ECO:0000313" key="1">
    <source>
        <dbReference type="EMBL" id="OAY82416.1"/>
    </source>
</evidence>
<reference evidence="1 2" key="1">
    <citation type="journal article" date="2016" name="DNA Res.">
        <title>The draft genome of MD-2 pineapple using hybrid error correction of long reads.</title>
        <authorList>
            <person name="Redwan R.M."/>
            <person name="Saidin A."/>
            <person name="Kumar S.V."/>
        </authorList>
    </citation>
    <scope>NUCLEOTIDE SEQUENCE [LARGE SCALE GENOMIC DNA]</scope>
    <source>
        <strain evidence="2">cv. MD2</strain>
        <tissue evidence="1">Leaf</tissue>
    </source>
</reference>
<name>A0A199VZJ5_ANACO</name>
<sequence>MSRPILLGRFATASPSTAVRPALAEMQNGDEELKAGINRASGSSIHPQKRLEECTSTAGYITLITNA</sequence>
<protein>
    <submittedName>
        <fullName evidence="1">Uncharacterized protein</fullName>
    </submittedName>
</protein>
<dbReference type="EMBL" id="LSRQ01000500">
    <property type="protein sequence ID" value="OAY82416.1"/>
    <property type="molecule type" value="Genomic_DNA"/>
</dbReference>
<accession>A0A199VZJ5</accession>
<dbReference type="AlphaFoldDB" id="A0A199VZJ5"/>